<evidence type="ECO:0000313" key="3">
    <source>
        <dbReference type="EMBL" id="GAB0134289.1"/>
    </source>
</evidence>
<accession>A0ABQ0CLH4</accession>
<keyword evidence="1" id="KW-0378">Hydrolase</keyword>
<reference evidence="4" key="1">
    <citation type="submission" date="2024-06" db="EMBL/GenBank/DDBJ databases">
        <title>Draft Genome Sequences of Epichloe bromicola Strains Isolated from Elymus ciliaris.</title>
        <authorList>
            <consortium name="Epichloe bromicola genome sequencing consortium"/>
            <person name="Miura A."/>
            <person name="Imano S."/>
            <person name="Ashida A."/>
            <person name="Sato I."/>
            <person name="Chiba S."/>
            <person name="Tanaka A."/>
            <person name="Camagna M."/>
            <person name="Takemoto D."/>
        </authorList>
    </citation>
    <scope>NUCLEOTIDE SEQUENCE [LARGE SCALE GENOMIC DNA]</scope>
    <source>
        <strain evidence="4">DP</strain>
    </source>
</reference>
<evidence type="ECO:0000256" key="1">
    <source>
        <dbReference type="ARBA" id="ARBA00022801"/>
    </source>
</evidence>
<dbReference type="InterPro" id="IPR050593">
    <property type="entry name" value="LovG"/>
</dbReference>
<sequence length="249" mass="27578">MTILCLHGAYGNASHFRTQLEPFIAEVQQAGPEQFKWINGGHTAIPPPGFEEYFGPGPLYRFVDYDGVTEFDNLLAKLREFPAGATAEDTIRKLFDDQVPFPAQPVKSTLDSLIQLLDDDAEITGILGYSEGAAVAASLILEEKRRFEEEGLLKNAIFFAGWPPVRCAGDEVEMLLADECEIVIDVPTCHVVGCNDPYLDGAMALFSMCDEDSALLFDHGKGHTVPRDRRTLQELASVINEWTPRQIMV</sequence>
<proteinExistence type="predicted"/>
<evidence type="ECO:0000259" key="2">
    <source>
        <dbReference type="Pfam" id="PF03959"/>
    </source>
</evidence>
<dbReference type="Gene3D" id="3.40.50.1820">
    <property type="entry name" value="alpha/beta hydrolase"/>
    <property type="match status" value="1"/>
</dbReference>
<dbReference type="PANTHER" id="PTHR48070">
    <property type="entry name" value="ESTERASE OVCA2"/>
    <property type="match status" value="1"/>
</dbReference>
<protein>
    <recommendedName>
        <fullName evidence="2">Serine hydrolase domain-containing protein</fullName>
    </recommendedName>
</protein>
<dbReference type="EMBL" id="BAAFGZ010000074">
    <property type="protein sequence ID" value="GAB0134289.1"/>
    <property type="molecule type" value="Genomic_DNA"/>
</dbReference>
<name>A0ABQ0CLH4_9HYPO</name>
<dbReference type="SUPFAM" id="SSF53474">
    <property type="entry name" value="alpha/beta-Hydrolases"/>
    <property type="match status" value="1"/>
</dbReference>
<organism evidence="3 4">
    <name type="scientific">Epichloe bromicola</name>
    <dbReference type="NCBI Taxonomy" id="79588"/>
    <lineage>
        <taxon>Eukaryota</taxon>
        <taxon>Fungi</taxon>
        <taxon>Dikarya</taxon>
        <taxon>Ascomycota</taxon>
        <taxon>Pezizomycotina</taxon>
        <taxon>Sordariomycetes</taxon>
        <taxon>Hypocreomycetidae</taxon>
        <taxon>Hypocreales</taxon>
        <taxon>Clavicipitaceae</taxon>
        <taxon>Epichloe</taxon>
    </lineage>
</organism>
<dbReference type="InterPro" id="IPR029058">
    <property type="entry name" value="AB_hydrolase_fold"/>
</dbReference>
<dbReference type="Proteomes" id="UP001562357">
    <property type="component" value="Unassembled WGS sequence"/>
</dbReference>
<dbReference type="PANTHER" id="PTHR48070:SF4">
    <property type="entry name" value="ESTERASE ALNB"/>
    <property type="match status" value="1"/>
</dbReference>
<evidence type="ECO:0000313" key="4">
    <source>
        <dbReference type="Proteomes" id="UP001562357"/>
    </source>
</evidence>
<feature type="domain" description="Serine hydrolase" evidence="2">
    <location>
        <begin position="2"/>
        <end position="233"/>
    </location>
</feature>
<comment type="caution">
    <text evidence="3">The sequence shown here is derived from an EMBL/GenBank/DDBJ whole genome shotgun (WGS) entry which is preliminary data.</text>
</comment>
<keyword evidence="4" id="KW-1185">Reference proteome</keyword>
<dbReference type="InterPro" id="IPR005645">
    <property type="entry name" value="FSH-like_dom"/>
</dbReference>
<dbReference type="Pfam" id="PF03959">
    <property type="entry name" value="FSH1"/>
    <property type="match status" value="1"/>
</dbReference>
<gene>
    <name evidence="3" type="primary">g2667</name>
    <name evidence="3" type="ORF">EsDP_00002667</name>
</gene>